<gene>
    <name evidence="1" type="ORF">RSA11_04295</name>
</gene>
<dbReference type="Proteomes" id="UP000072605">
    <property type="component" value="Unassembled WGS sequence"/>
</dbReference>
<proteinExistence type="predicted"/>
<comment type="caution">
    <text evidence="1">The sequence shown here is derived from an EMBL/GenBank/DDBJ whole genome shotgun (WGS) entry which is preliminary data.</text>
</comment>
<protein>
    <submittedName>
        <fullName evidence="1">Uncharacterized protein</fullName>
    </submittedName>
</protein>
<accession>A0AAW3MFK1</accession>
<dbReference type="RefSeq" id="WP_058713179.1">
    <property type="nucleotide sequence ID" value="NZ_LDQV01000012.1"/>
</dbReference>
<reference evidence="1 2" key="1">
    <citation type="journal article" date="2016" name="Front. Microbiol.">
        <title>Genomic Resource of Rice Seed Associated Bacteria.</title>
        <authorList>
            <person name="Midha S."/>
            <person name="Bansal K."/>
            <person name="Sharma S."/>
            <person name="Kumar N."/>
            <person name="Patil P.P."/>
            <person name="Chaudhry V."/>
            <person name="Patil P.B."/>
        </authorList>
    </citation>
    <scope>NUCLEOTIDE SEQUENCE [LARGE SCALE GENOMIC DNA]</scope>
    <source>
        <strain evidence="1 2">RSA11</strain>
    </source>
</reference>
<dbReference type="EMBL" id="LDQV01000012">
    <property type="protein sequence ID" value="KTR27890.1"/>
    <property type="molecule type" value="Genomic_DNA"/>
</dbReference>
<evidence type="ECO:0000313" key="2">
    <source>
        <dbReference type="Proteomes" id="UP000072605"/>
    </source>
</evidence>
<name>A0AAW3MFK1_9BACL</name>
<evidence type="ECO:0000313" key="1">
    <source>
        <dbReference type="EMBL" id="KTR27890.1"/>
    </source>
</evidence>
<sequence>MATLAKKLYIGTPGTTSATLYTVPASTTAILKNIVLSNTTATAAIITIGVGGKNILTNYTVAANDTAVIDLSLVLSATDTVTGVQTTASAINVFLSGVEVV</sequence>
<dbReference type="AlphaFoldDB" id="A0AAW3MFK1"/>
<organism evidence="1 2">
    <name type="scientific">Exiguobacterium indicum</name>
    <dbReference type="NCBI Taxonomy" id="296995"/>
    <lineage>
        <taxon>Bacteria</taxon>
        <taxon>Bacillati</taxon>
        <taxon>Bacillota</taxon>
        <taxon>Bacilli</taxon>
        <taxon>Bacillales</taxon>
        <taxon>Bacillales Family XII. Incertae Sedis</taxon>
        <taxon>Exiguobacterium</taxon>
    </lineage>
</organism>